<keyword evidence="13" id="KW-1185">Reference proteome</keyword>
<dbReference type="FunFam" id="3.40.30.10:FF:000001">
    <property type="entry name" value="Thioredoxin"/>
    <property type="match status" value="1"/>
</dbReference>
<protein>
    <recommendedName>
        <fullName evidence="2 7">Thioredoxin</fullName>
    </recommendedName>
</protein>
<dbReference type="CDD" id="cd02947">
    <property type="entry name" value="TRX_family"/>
    <property type="match status" value="1"/>
</dbReference>
<name>A0A1I0K169_9FIRM</name>
<dbReference type="PRINTS" id="PR00421">
    <property type="entry name" value="THIOREDOXIN"/>
</dbReference>
<comment type="similarity">
    <text evidence="1 8">Belongs to the thioredoxin family.</text>
</comment>
<dbReference type="EMBL" id="FOIM01000042">
    <property type="protein sequence ID" value="SEU17296.1"/>
    <property type="molecule type" value="Genomic_DNA"/>
</dbReference>
<dbReference type="GO" id="GO:0015035">
    <property type="term" value="F:protein-disulfide reductase activity"/>
    <property type="evidence" value="ECO:0007669"/>
    <property type="project" value="UniProtKB-UniRule"/>
</dbReference>
<keyword evidence="5 10" id="KW-1015">Disulfide bond</keyword>
<sequence length="105" mass="11989">MTLEHLSKANFNEKTNSADHVIVVDFFATWCGPCKMLAPVLEKAAEELTNVQFYKVDIDEEMELANQYKIMTVPTLLFFKDGKLVFQNSGVISRKQLESMLERLG</sequence>
<evidence type="ECO:0000313" key="13">
    <source>
        <dbReference type="Proteomes" id="UP000198508"/>
    </source>
</evidence>
<keyword evidence="6 10" id="KW-0676">Redox-active center</keyword>
<evidence type="ECO:0000313" key="12">
    <source>
        <dbReference type="EMBL" id="SEU17296.1"/>
    </source>
</evidence>
<dbReference type="AlphaFoldDB" id="A0A1I0K169"/>
<evidence type="ECO:0000259" key="11">
    <source>
        <dbReference type="PROSITE" id="PS51352"/>
    </source>
</evidence>
<feature type="site" description="Contributes to redox potential value" evidence="9">
    <location>
        <position position="32"/>
    </location>
</feature>
<accession>A0A1I0K169</accession>
<dbReference type="Pfam" id="PF00085">
    <property type="entry name" value="Thioredoxin"/>
    <property type="match status" value="1"/>
</dbReference>
<dbReference type="STRING" id="460384.SAMN05216313_14211"/>
<reference evidence="13" key="1">
    <citation type="submission" date="2016-10" db="EMBL/GenBank/DDBJ databases">
        <authorList>
            <person name="Varghese N."/>
            <person name="Submissions S."/>
        </authorList>
    </citation>
    <scope>NUCLEOTIDE SEQUENCE [LARGE SCALE GENOMIC DNA]</scope>
    <source>
        <strain evidence="13">NLAE-zl-G277</strain>
    </source>
</reference>
<dbReference type="Gene3D" id="3.40.30.10">
    <property type="entry name" value="Glutaredoxin"/>
    <property type="match status" value="1"/>
</dbReference>
<gene>
    <name evidence="12" type="ORF">SAMN05216313_14211</name>
</gene>
<evidence type="ECO:0000256" key="9">
    <source>
        <dbReference type="PIRSR" id="PIRSR000077-1"/>
    </source>
</evidence>
<evidence type="ECO:0000256" key="1">
    <source>
        <dbReference type="ARBA" id="ARBA00008987"/>
    </source>
</evidence>
<evidence type="ECO:0000256" key="8">
    <source>
        <dbReference type="PIRNR" id="PIRNR000077"/>
    </source>
</evidence>
<dbReference type="PIRSF" id="PIRSF000077">
    <property type="entry name" value="Thioredoxin"/>
    <property type="match status" value="1"/>
</dbReference>
<dbReference type="SUPFAM" id="SSF52833">
    <property type="entry name" value="Thioredoxin-like"/>
    <property type="match status" value="1"/>
</dbReference>
<organism evidence="12 13">
    <name type="scientific">Enterocloster lavalensis</name>
    <dbReference type="NCBI Taxonomy" id="460384"/>
    <lineage>
        <taxon>Bacteria</taxon>
        <taxon>Bacillati</taxon>
        <taxon>Bacillota</taxon>
        <taxon>Clostridia</taxon>
        <taxon>Lachnospirales</taxon>
        <taxon>Lachnospiraceae</taxon>
        <taxon>Enterocloster</taxon>
    </lineage>
</organism>
<feature type="active site" description="Nucleophile" evidence="9">
    <location>
        <position position="34"/>
    </location>
</feature>
<feature type="site" description="Deprotonates C-terminal active site Cys" evidence="9">
    <location>
        <position position="25"/>
    </location>
</feature>
<dbReference type="PROSITE" id="PS51352">
    <property type="entry name" value="THIOREDOXIN_2"/>
    <property type="match status" value="1"/>
</dbReference>
<dbReference type="GO" id="GO:0005737">
    <property type="term" value="C:cytoplasm"/>
    <property type="evidence" value="ECO:0007669"/>
    <property type="project" value="TreeGrafter"/>
</dbReference>
<dbReference type="InterPro" id="IPR036249">
    <property type="entry name" value="Thioredoxin-like_sf"/>
</dbReference>
<proteinExistence type="inferred from homology"/>
<dbReference type="PROSITE" id="PS00194">
    <property type="entry name" value="THIOREDOXIN_1"/>
    <property type="match status" value="1"/>
</dbReference>
<dbReference type="RefSeq" id="WP_092370754.1">
    <property type="nucleotide sequence ID" value="NZ_FOIM01000042.1"/>
</dbReference>
<evidence type="ECO:0000256" key="4">
    <source>
        <dbReference type="ARBA" id="ARBA00022982"/>
    </source>
</evidence>
<keyword evidence="3" id="KW-0813">Transport</keyword>
<evidence type="ECO:0000256" key="5">
    <source>
        <dbReference type="ARBA" id="ARBA00023157"/>
    </source>
</evidence>
<dbReference type="InterPro" id="IPR017937">
    <property type="entry name" value="Thioredoxin_CS"/>
</dbReference>
<evidence type="ECO:0000256" key="3">
    <source>
        <dbReference type="ARBA" id="ARBA00022448"/>
    </source>
</evidence>
<dbReference type="PANTHER" id="PTHR45663">
    <property type="entry name" value="GEO12009P1"/>
    <property type="match status" value="1"/>
</dbReference>
<dbReference type="Proteomes" id="UP000198508">
    <property type="component" value="Unassembled WGS sequence"/>
</dbReference>
<feature type="disulfide bond" description="Redox-active" evidence="10">
    <location>
        <begin position="31"/>
        <end position="34"/>
    </location>
</feature>
<dbReference type="InterPro" id="IPR013766">
    <property type="entry name" value="Thioredoxin_domain"/>
</dbReference>
<dbReference type="InterPro" id="IPR005746">
    <property type="entry name" value="Thioredoxin"/>
</dbReference>
<evidence type="ECO:0000256" key="6">
    <source>
        <dbReference type="ARBA" id="ARBA00023284"/>
    </source>
</evidence>
<keyword evidence="4" id="KW-0249">Electron transport</keyword>
<evidence type="ECO:0000256" key="2">
    <source>
        <dbReference type="ARBA" id="ARBA00020570"/>
    </source>
</evidence>
<dbReference type="NCBIfam" id="TIGR01068">
    <property type="entry name" value="thioredoxin"/>
    <property type="match status" value="1"/>
</dbReference>
<feature type="active site" description="Nucleophile" evidence="9">
    <location>
        <position position="31"/>
    </location>
</feature>
<feature type="site" description="Contributes to redox potential value" evidence="9">
    <location>
        <position position="33"/>
    </location>
</feature>
<evidence type="ECO:0000256" key="10">
    <source>
        <dbReference type="PIRSR" id="PIRSR000077-4"/>
    </source>
</evidence>
<feature type="domain" description="Thioredoxin" evidence="11">
    <location>
        <begin position="1"/>
        <end position="105"/>
    </location>
</feature>
<evidence type="ECO:0000256" key="7">
    <source>
        <dbReference type="NCBIfam" id="TIGR01068"/>
    </source>
</evidence>
<dbReference type="PANTHER" id="PTHR45663:SF11">
    <property type="entry name" value="GEO12009P1"/>
    <property type="match status" value="1"/>
</dbReference>